<reference evidence="2 3" key="1">
    <citation type="submission" date="2020-08" db="EMBL/GenBank/DDBJ databases">
        <title>Genomic Encyclopedia of Type Strains, Phase IV (KMG-IV): sequencing the most valuable type-strain genomes for metagenomic binning, comparative biology and taxonomic classification.</title>
        <authorList>
            <person name="Goeker M."/>
        </authorList>
    </citation>
    <scope>NUCLEOTIDE SEQUENCE [LARGE SCALE GENOMIC DNA]</scope>
    <source>
        <strain evidence="2 3">DSM 5391</strain>
    </source>
</reference>
<name>A0A7X0HSQ2_9BACI</name>
<sequence length="56" mass="6025">MNNEQGVRKLGKKTEQETLEISSTGYGLESVESSQETDSTTTAQKGNDSESSWAGL</sequence>
<accession>A0A7X0HSQ2</accession>
<protein>
    <submittedName>
        <fullName evidence="2">Uncharacterized protein</fullName>
    </submittedName>
</protein>
<proteinExistence type="predicted"/>
<organism evidence="2 3">
    <name type="scientific">Bacillus benzoevorans</name>
    <dbReference type="NCBI Taxonomy" id="1456"/>
    <lineage>
        <taxon>Bacteria</taxon>
        <taxon>Bacillati</taxon>
        <taxon>Bacillota</taxon>
        <taxon>Bacilli</taxon>
        <taxon>Bacillales</taxon>
        <taxon>Bacillaceae</taxon>
        <taxon>Bacillus</taxon>
    </lineage>
</organism>
<evidence type="ECO:0000313" key="3">
    <source>
        <dbReference type="Proteomes" id="UP000531594"/>
    </source>
</evidence>
<evidence type="ECO:0000256" key="1">
    <source>
        <dbReference type="SAM" id="MobiDB-lite"/>
    </source>
</evidence>
<dbReference type="Proteomes" id="UP000531594">
    <property type="component" value="Unassembled WGS sequence"/>
</dbReference>
<keyword evidence="3" id="KW-1185">Reference proteome</keyword>
<feature type="region of interest" description="Disordered" evidence="1">
    <location>
        <begin position="1"/>
        <end position="56"/>
    </location>
</feature>
<comment type="caution">
    <text evidence="2">The sequence shown here is derived from an EMBL/GenBank/DDBJ whole genome shotgun (WGS) entry which is preliminary data.</text>
</comment>
<evidence type="ECO:0000313" key="2">
    <source>
        <dbReference type="EMBL" id="MBB6446160.1"/>
    </source>
</evidence>
<dbReference type="RefSeq" id="WP_184526902.1">
    <property type="nucleotide sequence ID" value="NZ_JACHGK010000009.1"/>
</dbReference>
<dbReference type="EMBL" id="JACHGK010000009">
    <property type="protein sequence ID" value="MBB6446160.1"/>
    <property type="molecule type" value="Genomic_DNA"/>
</dbReference>
<dbReference type="AlphaFoldDB" id="A0A7X0HSQ2"/>
<feature type="compositionally biased region" description="Polar residues" evidence="1">
    <location>
        <begin position="19"/>
        <end position="56"/>
    </location>
</feature>
<gene>
    <name evidence="2" type="ORF">HNR53_002810</name>
</gene>